<dbReference type="EMBL" id="GGEC01064168">
    <property type="protein sequence ID" value="MBX44652.1"/>
    <property type="molecule type" value="Transcribed_RNA"/>
</dbReference>
<organism evidence="1">
    <name type="scientific">Rhizophora mucronata</name>
    <name type="common">Asiatic mangrove</name>
    <dbReference type="NCBI Taxonomy" id="61149"/>
    <lineage>
        <taxon>Eukaryota</taxon>
        <taxon>Viridiplantae</taxon>
        <taxon>Streptophyta</taxon>
        <taxon>Embryophyta</taxon>
        <taxon>Tracheophyta</taxon>
        <taxon>Spermatophyta</taxon>
        <taxon>Magnoliopsida</taxon>
        <taxon>eudicotyledons</taxon>
        <taxon>Gunneridae</taxon>
        <taxon>Pentapetalae</taxon>
        <taxon>rosids</taxon>
        <taxon>fabids</taxon>
        <taxon>Malpighiales</taxon>
        <taxon>Rhizophoraceae</taxon>
        <taxon>Rhizophora</taxon>
    </lineage>
</organism>
<name>A0A2P2NQ75_RHIMU</name>
<proteinExistence type="predicted"/>
<sequence length="10" mass="1072">MAKKPDGVLN</sequence>
<evidence type="ECO:0000313" key="1">
    <source>
        <dbReference type="EMBL" id="MBX44652.1"/>
    </source>
</evidence>
<reference evidence="1" key="1">
    <citation type="submission" date="2018-02" db="EMBL/GenBank/DDBJ databases">
        <title>Rhizophora mucronata_Transcriptome.</title>
        <authorList>
            <person name="Meera S.P."/>
            <person name="Sreeshan A."/>
            <person name="Augustine A."/>
        </authorList>
    </citation>
    <scope>NUCLEOTIDE SEQUENCE</scope>
    <source>
        <tissue evidence="1">Leaf</tissue>
    </source>
</reference>
<protein>
    <submittedName>
        <fullName evidence="1">Uncharacterized protein</fullName>
    </submittedName>
</protein>
<accession>A0A2P2NQ75</accession>